<keyword evidence="2 3" id="KW-0808">Transferase</keyword>
<accession>A0AAV3P7M5</accession>
<dbReference type="InterPro" id="IPR002213">
    <property type="entry name" value="UDP_glucos_trans"/>
</dbReference>
<proteinExistence type="inferred from homology"/>
<evidence type="ECO:0000256" key="3">
    <source>
        <dbReference type="RuleBase" id="RU003718"/>
    </source>
</evidence>
<evidence type="ECO:0000256" key="2">
    <source>
        <dbReference type="ARBA" id="ARBA00022679"/>
    </source>
</evidence>
<comment type="similarity">
    <text evidence="1 3">Belongs to the UDP-glycosyltransferase family.</text>
</comment>
<dbReference type="CDD" id="cd03784">
    <property type="entry name" value="GT1_Gtf-like"/>
    <property type="match status" value="1"/>
</dbReference>
<protein>
    <submittedName>
        <fullName evidence="4">Transferase</fullName>
    </submittedName>
</protein>
<dbReference type="EMBL" id="BAABME010000864">
    <property type="protein sequence ID" value="GAA0146028.1"/>
    <property type="molecule type" value="Genomic_DNA"/>
</dbReference>
<dbReference type="PROSITE" id="PS00375">
    <property type="entry name" value="UDPGT"/>
    <property type="match status" value="1"/>
</dbReference>
<dbReference type="Pfam" id="PF00201">
    <property type="entry name" value="UDPGT"/>
    <property type="match status" value="1"/>
</dbReference>
<dbReference type="Proteomes" id="UP001454036">
    <property type="component" value="Unassembled WGS sequence"/>
</dbReference>
<dbReference type="GO" id="GO:0080044">
    <property type="term" value="F:quercetin 7-O-glucosyltransferase activity"/>
    <property type="evidence" value="ECO:0007669"/>
    <property type="project" value="TreeGrafter"/>
</dbReference>
<sequence length="248" mass="28126">MTDGSLETKIDWIQGMKNIRLADLPIFIRTTDPNNILFNFLKDEAQNCLASSGLIINTFTTLEQQVLQAISTFNPNKGALWKENTECLEWLDKKEPKSVVYVNYGSVIKMADKNVQEFARGLANSMHNFLWIVRNDIVGDGSSLVRLFPEEFLEVIKDRGMISSWCPQENVLSHPSVGVFLTHCGWNSVLESLSFGVPLICWPLFAEQSTNCKFACEEWGVGVEISSNVKRDEIEEILGTLWEKEKWG</sequence>
<keyword evidence="3" id="KW-0328">Glycosyltransferase</keyword>
<dbReference type="PANTHER" id="PTHR11926">
    <property type="entry name" value="GLUCOSYL/GLUCURONOSYL TRANSFERASES"/>
    <property type="match status" value="1"/>
</dbReference>
<dbReference type="FunFam" id="3.40.50.2000:FF:000056">
    <property type="entry name" value="Glycosyltransferase"/>
    <property type="match status" value="1"/>
</dbReference>
<reference evidence="4 5" key="1">
    <citation type="submission" date="2024-01" db="EMBL/GenBank/DDBJ databases">
        <title>The complete chloroplast genome sequence of Lithospermum erythrorhizon: insights into the phylogenetic relationship among Boraginaceae species and the maternal lineages of purple gromwells.</title>
        <authorList>
            <person name="Okada T."/>
            <person name="Watanabe K."/>
        </authorList>
    </citation>
    <scope>NUCLEOTIDE SEQUENCE [LARGE SCALE GENOMIC DNA]</scope>
</reference>
<comment type="caution">
    <text evidence="4">The sequence shown here is derived from an EMBL/GenBank/DDBJ whole genome shotgun (WGS) entry which is preliminary data.</text>
</comment>
<name>A0AAV3P7M5_LITER</name>
<keyword evidence="5" id="KW-1185">Reference proteome</keyword>
<dbReference type="InterPro" id="IPR035595">
    <property type="entry name" value="UDP_glycos_trans_CS"/>
</dbReference>
<evidence type="ECO:0000313" key="5">
    <source>
        <dbReference type="Proteomes" id="UP001454036"/>
    </source>
</evidence>
<dbReference type="GO" id="GO:0080043">
    <property type="term" value="F:quercetin 3-O-glucosyltransferase activity"/>
    <property type="evidence" value="ECO:0007669"/>
    <property type="project" value="TreeGrafter"/>
</dbReference>
<dbReference type="SUPFAM" id="SSF53756">
    <property type="entry name" value="UDP-Glycosyltransferase/glycogen phosphorylase"/>
    <property type="match status" value="1"/>
</dbReference>
<gene>
    <name evidence="4" type="ORF">LIER_06074</name>
</gene>
<dbReference type="Gene3D" id="3.40.50.2000">
    <property type="entry name" value="Glycogen Phosphorylase B"/>
    <property type="match status" value="2"/>
</dbReference>
<organism evidence="4 5">
    <name type="scientific">Lithospermum erythrorhizon</name>
    <name type="common">Purple gromwell</name>
    <name type="synonym">Lithospermum officinale var. erythrorhizon</name>
    <dbReference type="NCBI Taxonomy" id="34254"/>
    <lineage>
        <taxon>Eukaryota</taxon>
        <taxon>Viridiplantae</taxon>
        <taxon>Streptophyta</taxon>
        <taxon>Embryophyta</taxon>
        <taxon>Tracheophyta</taxon>
        <taxon>Spermatophyta</taxon>
        <taxon>Magnoliopsida</taxon>
        <taxon>eudicotyledons</taxon>
        <taxon>Gunneridae</taxon>
        <taxon>Pentapetalae</taxon>
        <taxon>asterids</taxon>
        <taxon>lamiids</taxon>
        <taxon>Boraginales</taxon>
        <taxon>Boraginaceae</taxon>
        <taxon>Boraginoideae</taxon>
        <taxon>Lithospermeae</taxon>
        <taxon>Lithospermum</taxon>
    </lineage>
</organism>
<dbReference type="PANTHER" id="PTHR11926:SF1439">
    <property type="entry name" value="GLYCOSYLTRANSFERASE"/>
    <property type="match status" value="1"/>
</dbReference>
<dbReference type="AlphaFoldDB" id="A0AAV3P7M5"/>
<evidence type="ECO:0000256" key="1">
    <source>
        <dbReference type="ARBA" id="ARBA00009995"/>
    </source>
</evidence>
<evidence type="ECO:0000313" key="4">
    <source>
        <dbReference type="EMBL" id="GAA0146028.1"/>
    </source>
</evidence>